<feature type="region of interest" description="Disordered" evidence="1">
    <location>
        <begin position="1"/>
        <end position="102"/>
    </location>
</feature>
<keyword evidence="3" id="KW-1185">Reference proteome</keyword>
<accession>A0A8T2PCX4</accession>
<name>A0A8T2PCX4_9TELE</name>
<evidence type="ECO:0000313" key="2">
    <source>
        <dbReference type="EMBL" id="KAG9350069.1"/>
    </source>
</evidence>
<dbReference type="AlphaFoldDB" id="A0A8T2PCX4"/>
<reference evidence="2" key="1">
    <citation type="thesis" date="2021" institute="BYU ScholarsArchive" country="Provo, UT, USA">
        <title>Applications of and Algorithms for Genome Assembly and Genomic Analyses with an Emphasis on Marine Teleosts.</title>
        <authorList>
            <person name="Pickett B.D."/>
        </authorList>
    </citation>
    <scope>NUCLEOTIDE SEQUENCE</scope>
    <source>
        <strain evidence="2">HI-2016</strain>
    </source>
</reference>
<feature type="compositionally biased region" description="Basic and acidic residues" evidence="1">
    <location>
        <begin position="1"/>
        <end position="46"/>
    </location>
</feature>
<proteinExistence type="predicted"/>
<dbReference type="EMBL" id="JAFBMS010000008">
    <property type="protein sequence ID" value="KAG9350069.1"/>
    <property type="molecule type" value="Genomic_DNA"/>
</dbReference>
<organism evidence="2 3">
    <name type="scientific">Albula glossodonta</name>
    <name type="common">roundjaw bonefish</name>
    <dbReference type="NCBI Taxonomy" id="121402"/>
    <lineage>
        <taxon>Eukaryota</taxon>
        <taxon>Metazoa</taxon>
        <taxon>Chordata</taxon>
        <taxon>Craniata</taxon>
        <taxon>Vertebrata</taxon>
        <taxon>Euteleostomi</taxon>
        <taxon>Actinopterygii</taxon>
        <taxon>Neopterygii</taxon>
        <taxon>Teleostei</taxon>
        <taxon>Albuliformes</taxon>
        <taxon>Albulidae</taxon>
        <taxon>Albula</taxon>
    </lineage>
</organism>
<feature type="compositionally biased region" description="Basic residues" evidence="1">
    <location>
        <begin position="47"/>
        <end position="59"/>
    </location>
</feature>
<protein>
    <submittedName>
        <fullName evidence="2">Uncharacterized protein</fullName>
    </submittedName>
</protein>
<gene>
    <name evidence="2" type="ORF">JZ751_026422</name>
</gene>
<feature type="compositionally biased region" description="Basic and acidic residues" evidence="1">
    <location>
        <begin position="73"/>
        <end position="82"/>
    </location>
</feature>
<comment type="caution">
    <text evidence="2">The sequence shown here is derived from an EMBL/GenBank/DDBJ whole genome shotgun (WGS) entry which is preliminary data.</text>
</comment>
<dbReference type="Proteomes" id="UP000824540">
    <property type="component" value="Unassembled WGS sequence"/>
</dbReference>
<evidence type="ECO:0000313" key="3">
    <source>
        <dbReference type="Proteomes" id="UP000824540"/>
    </source>
</evidence>
<sequence>MERKREQARERASETEREREREGEQERQEGGGGRESKREQVRSRGRERGRRKSTVKRNKTEKLGSGTEQLPSETKDHTEIKQRLTKPQSCEGGVAGGGEDSGNRGIGLFFQGMSFDGACQSTAGSSEQLASDGSQSSQNLWHSFMRGLALAIRCSFDSAASLWLGALA</sequence>
<evidence type="ECO:0000256" key="1">
    <source>
        <dbReference type="SAM" id="MobiDB-lite"/>
    </source>
</evidence>